<dbReference type="EMBL" id="CP023777">
    <property type="protein sequence ID" value="ATL47807.1"/>
    <property type="molecule type" value="Genomic_DNA"/>
</dbReference>
<feature type="transmembrane region" description="Helical" evidence="1">
    <location>
        <begin position="94"/>
        <end position="114"/>
    </location>
</feature>
<keyword evidence="3" id="KW-1185">Reference proteome</keyword>
<feature type="transmembrane region" description="Helical" evidence="1">
    <location>
        <begin position="198"/>
        <end position="218"/>
    </location>
</feature>
<dbReference type="KEGG" id="cbae:COR50_11870"/>
<feature type="transmembrane region" description="Helical" evidence="1">
    <location>
        <begin position="34"/>
        <end position="60"/>
    </location>
</feature>
<organism evidence="2 3">
    <name type="scientific">Chitinophaga caeni</name>
    <dbReference type="NCBI Taxonomy" id="2029983"/>
    <lineage>
        <taxon>Bacteria</taxon>
        <taxon>Pseudomonadati</taxon>
        <taxon>Bacteroidota</taxon>
        <taxon>Chitinophagia</taxon>
        <taxon>Chitinophagales</taxon>
        <taxon>Chitinophagaceae</taxon>
        <taxon>Chitinophaga</taxon>
    </lineage>
</organism>
<reference evidence="2 3" key="1">
    <citation type="submission" date="2017-10" db="EMBL/GenBank/DDBJ databases">
        <title>Paenichitinophaga pekingensis gen. nov., sp. nov., isolated from activated sludge.</title>
        <authorList>
            <person name="Jin D."/>
            <person name="Kong X."/>
            <person name="Deng Y."/>
            <person name="Bai Z."/>
        </authorList>
    </citation>
    <scope>NUCLEOTIDE SEQUENCE [LARGE SCALE GENOMIC DNA]</scope>
    <source>
        <strain evidence="2 3">13</strain>
    </source>
</reference>
<keyword evidence="1" id="KW-1133">Transmembrane helix</keyword>
<keyword evidence="1" id="KW-0812">Transmembrane</keyword>
<feature type="transmembrane region" description="Helical" evidence="1">
    <location>
        <begin position="126"/>
        <end position="149"/>
    </location>
</feature>
<feature type="transmembrane region" description="Helical" evidence="1">
    <location>
        <begin position="169"/>
        <end position="186"/>
    </location>
</feature>
<dbReference type="Proteomes" id="UP000220133">
    <property type="component" value="Chromosome"/>
</dbReference>
<evidence type="ECO:0000256" key="1">
    <source>
        <dbReference type="SAM" id="Phobius"/>
    </source>
</evidence>
<name>A0A291QV45_9BACT</name>
<accession>A0A291QV45</accession>
<evidence type="ECO:0000313" key="3">
    <source>
        <dbReference type="Proteomes" id="UP000220133"/>
    </source>
</evidence>
<evidence type="ECO:0000313" key="2">
    <source>
        <dbReference type="EMBL" id="ATL47807.1"/>
    </source>
</evidence>
<keyword evidence="1" id="KW-0472">Membrane</keyword>
<sequence>MKKPGRNRIIYNNPMKAFFATIERQVQHYRQWDFLLFAVLTLLSVLNGQTTVFYLIYFFWWNELIRLVVDRLCYKRNPNAVYEDGHSTDSGGSLFLMGIYWVFIVVFFGFIAATDTEGTGIIIANMAVLCFHNWFFNLNLIFILLERIYLHKTRQPLQIYFGAFNPNTIVLHISIIVGGVVMFFVVKEYPNIFTPENRWGSALIALPFLLLKMGMQYLTASDNKIDKRNAK</sequence>
<dbReference type="AlphaFoldDB" id="A0A291QV45"/>
<protein>
    <submittedName>
        <fullName evidence="2">Uncharacterized protein</fullName>
    </submittedName>
</protein>
<gene>
    <name evidence="2" type="ORF">COR50_11870</name>
</gene>
<proteinExistence type="predicted"/>